<organism evidence="3 4">
    <name type="scientific">Candidatus Nucleicultrix amoebiphila FS5</name>
    <dbReference type="NCBI Taxonomy" id="1414854"/>
    <lineage>
        <taxon>Bacteria</taxon>
        <taxon>Pseudomonadati</taxon>
        <taxon>Pseudomonadota</taxon>
        <taxon>Alphaproteobacteria</taxon>
        <taxon>Holosporales</taxon>
        <taxon>Candidatus Nucleicultricaceae</taxon>
        <taxon>Candidatus Nucleicultrix</taxon>
    </lineage>
</organism>
<evidence type="ECO:0000313" key="3">
    <source>
        <dbReference type="EMBL" id="ARN84307.1"/>
    </source>
</evidence>
<feature type="compositionally biased region" description="Pro residues" evidence="1">
    <location>
        <begin position="199"/>
        <end position="252"/>
    </location>
</feature>
<feature type="compositionally biased region" description="Low complexity" evidence="1">
    <location>
        <begin position="253"/>
        <end position="266"/>
    </location>
</feature>
<accession>A0A1W6N332</accession>
<dbReference type="STRING" id="1414854.GQ61_01985"/>
<dbReference type="Proteomes" id="UP000237351">
    <property type="component" value="Chromosome"/>
</dbReference>
<evidence type="ECO:0000256" key="2">
    <source>
        <dbReference type="SAM" id="SignalP"/>
    </source>
</evidence>
<reference evidence="3 4" key="1">
    <citation type="submission" date="2014-06" db="EMBL/GenBank/DDBJ databases">
        <title>The genome of the endonuclear symbiont Nucleicultrix amoebiphila.</title>
        <authorList>
            <person name="Schulz F."/>
            <person name="Horn M."/>
        </authorList>
    </citation>
    <scope>NUCLEOTIDE SEQUENCE [LARGE SCALE GENOMIC DNA]</scope>
    <source>
        <strain evidence="3 4">FS5</strain>
    </source>
</reference>
<feature type="compositionally biased region" description="Low complexity" evidence="1">
    <location>
        <begin position="186"/>
        <end position="198"/>
    </location>
</feature>
<gene>
    <name evidence="3" type="ORF">GQ61_01985</name>
</gene>
<dbReference type="AlphaFoldDB" id="A0A1W6N332"/>
<feature type="signal peptide" evidence="2">
    <location>
        <begin position="1"/>
        <end position="23"/>
    </location>
</feature>
<keyword evidence="4" id="KW-1185">Reference proteome</keyword>
<dbReference type="RefSeq" id="WP_085783681.1">
    <property type="nucleotide sequence ID" value="NZ_CP008743.1"/>
</dbReference>
<evidence type="ECO:0000313" key="4">
    <source>
        <dbReference type="Proteomes" id="UP000237351"/>
    </source>
</evidence>
<protein>
    <recommendedName>
        <fullName evidence="5">DUF5667 domain-containing protein</fullName>
    </recommendedName>
</protein>
<proteinExistence type="predicted"/>
<evidence type="ECO:0000256" key="1">
    <source>
        <dbReference type="SAM" id="MobiDB-lite"/>
    </source>
</evidence>
<dbReference type="EMBL" id="CP008743">
    <property type="protein sequence ID" value="ARN84307.1"/>
    <property type="molecule type" value="Genomic_DNA"/>
</dbReference>
<keyword evidence="2" id="KW-0732">Signal</keyword>
<name>A0A1W6N332_9PROT</name>
<sequence length="266" mass="28342">MLRKIILNGILATAYFMPTLLQAEPLPADPRDAHLGYIFLDAYSRKPNFQKCMNGLSTDKHVVKYQSAAKHLKELSEAETSKTSDIQKALNKTCKHLDLMVKDCYNENIVDVRELTAPFREGRLCATYREKLYEARQKDTILVEKNGDLILKGKDESHKSKSGKRKKKKRSAVTPPAATPTPVAAPAPVTAPEATPAPTTAPEPAPAPVTPTPTPTAPVPAATPAPTTAPAPATPPAASTTPPPTPEVPPAAPVATAPTTPPVTGQ</sequence>
<feature type="compositionally biased region" description="Basic residues" evidence="1">
    <location>
        <begin position="160"/>
        <end position="171"/>
    </location>
</feature>
<feature type="region of interest" description="Disordered" evidence="1">
    <location>
        <begin position="153"/>
        <end position="266"/>
    </location>
</feature>
<evidence type="ECO:0008006" key="5">
    <source>
        <dbReference type="Google" id="ProtNLM"/>
    </source>
</evidence>
<feature type="chain" id="PRO_5012958571" description="DUF5667 domain-containing protein" evidence="2">
    <location>
        <begin position="24"/>
        <end position="266"/>
    </location>
</feature>
<dbReference type="PRINTS" id="PR01217">
    <property type="entry name" value="PRICHEXTENSN"/>
</dbReference>
<dbReference type="KEGG" id="naf:GQ61_01985"/>